<dbReference type="AlphaFoldDB" id="A0A8J6AVQ8"/>
<comment type="caution">
    <text evidence="11">The sequence shown here is derived from an EMBL/GenBank/DDBJ whole genome shotgun (WGS) entry which is preliminary data.</text>
</comment>
<evidence type="ECO:0000313" key="12">
    <source>
        <dbReference type="Proteomes" id="UP000717585"/>
    </source>
</evidence>
<sequence>MLANNSILKDRWKIVKPLGQGAFGSIYCVSDLESGQLYAAKLERRDSKRSVLKIEVAFMRKVRKCPSVPAYITCGTTRSYNFLIEEMCGTNLGVLRKSRPEQRFSLTTVLKLGISMVACMKDVHAAGYIHRDIKPSNFVLGHGNNRVYIIDFGLARKNTDAEGNILPARKNPGFRGTARYASVASHQCKDLSIRDDYWSLLYLMIEMLTGFLPWRRLKDRERIGEMKAMCTTHDTLTSGLPSCFERLLNYIKGLAFTEKADHERIQSFFVEEMRARSLPISTEYDWSQTHPPMPYQPTTALYSRDQRLMRRPSCVSDPNLRRPSSLNQVHLPSVTSPTAHTDAVPIVSVRSPSVARLPSLERNTFSTSTGFSGEYISPESPRVVVETPSPPVAPSPLKHNSTTMLCSPRPHGSRHAHVHAHGTRF</sequence>
<dbReference type="SUPFAM" id="SSF56112">
    <property type="entry name" value="Protein kinase-like (PK-like)"/>
    <property type="match status" value="1"/>
</dbReference>
<feature type="region of interest" description="Disordered" evidence="9">
    <location>
        <begin position="379"/>
        <end position="399"/>
    </location>
</feature>
<dbReference type="PROSITE" id="PS50011">
    <property type="entry name" value="PROTEIN_KINASE_DOM"/>
    <property type="match status" value="1"/>
</dbReference>
<dbReference type="OrthoDB" id="5979581at2759"/>
<evidence type="ECO:0000256" key="7">
    <source>
        <dbReference type="PROSITE-ProRule" id="PRU10141"/>
    </source>
</evidence>
<dbReference type="Gene3D" id="1.10.510.10">
    <property type="entry name" value="Transferase(Phosphotransferase) domain 1"/>
    <property type="match status" value="1"/>
</dbReference>
<name>A0A8J6AVQ8_9EUKA</name>
<feature type="region of interest" description="Disordered" evidence="9">
    <location>
        <begin position="315"/>
        <end position="337"/>
    </location>
</feature>
<dbReference type="InterPro" id="IPR011009">
    <property type="entry name" value="Kinase-like_dom_sf"/>
</dbReference>
<dbReference type="InterPro" id="IPR017441">
    <property type="entry name" value="Protein_kinase_ATP_BS"/>
</dbReference>
<dbReference type="GO" id="GO:0004674">
    <property type="term" value="F:protein serine/threonine kinase activity"/>
    <property type="evidence" value="ECO:0007669"/>
    <property type="project" value="UniProtKB-KW"/>
</dbReference>
<dbReference type="EMBL" id="JAHDYR010000011">
    <property type="protein sequence ID" value="KAG9395398.1"/>
    <property type="molecule type" value="Genomic_DNA"/>
</dbReference>
<feature type="binding site" evidence="7">
    <location>
        <position position="41"/>
    </location>
    <ligand>
        <name>ATP</name>
        <dbReference type="ChEBI" id="CHEBI:30616"/>
    </ligand>
</feature>
<proteinExistence type="inferred from homology"/>
<evidence type="ECO:0000256" key="5">
    <source>
        <dbReference type="ARBA" id="ARBA00022777"/>
    </source>
</evidence>
<dbReference type="PANTHER" id="PTHR11909">
    <property type="entry name" value="CASEIN KINASE-RELATED"/>
    <property type="match status" value="1"/>
</dbReference>
<keyword evidence="3" id="KW-0808">Transferase</keyword>
<dbReference type="InterPro" id="IPR050235">
    <property type="entry name" value="CK1_Ser-Thr_kinase"/>
</dbReference>
<keyword evidence="2 8" id="KW-0723">Serine/threonine-protein kinase</keyword>
<reference evidence="11" key="1">
    <citation type="submission" date="2021-05" db="EMBL/GenBank/DDBJ databases">
        <title>A free-living protist that lacks canonical eukaryotic 1 DNA replication and segregation systems.</title>
        <authorList>
            <person name="Salas-Leiva D.E."/>
            <person name="Tromer E.C."/>
            <person name="Curtis B.A."/>
            <person name="Jerlstrom-Hultqvist J."/>
            <person name="Kolisko M."/>
            <person name="Yi Z."/>
            <person name="Salas-Leiva J.S."/>
            <person name="Gallot-Lavallee L."/>
            <person name="Kops G.J.P.L."/>
            <person name="Archibald J.M."/>
            <person name="Simpson A.G.B."/>
            <person name="Roger A.J."/>
        </authorList>
    </citation>
    <scope>NUCLEOTIDE SEQUENCE</scope>
    <source>
        <strain evidence="11">BICM</strain>
    </source>
</reference>
<protein>
    <recommendedName>
        <fullName evidence="1">non-specific serine/threonine protein kinase</fullName>
        <ecNumber evidence="1">2.7.11.1</ecNumber>
    </recommendedName>
</protein>
<organism evidence="11 12">
    <name type="scientific">Carpediemonas membranifera</name>
    <dbReference type="NCBI Taxonomy" id="201153"/>
    <lineage>
        <taxon>Eukaryota</taxon>
        <taxon>Metamonada</taxon>
        <taxon>Carpediemonas-like organisms</taxon>
        <taxon>Carpediemonas</taxon>
    </lineage>
</organism>
<dbReference type="GO" id="GO:0005524">
    <property type="term" value="F:ATP binding"/>
    <property type="evidence" value="ECO:0007669"/>
    <property type="project" value="UniProtKB-UniRule"/>
</dbReference>
<dbReference type="PROSITE" id="PS00107">
    <property type="entry name" value="PROTEIN_KINASE_ATP"/>
    <property type="match status" value="1"/>
</dbReference>
<evidence type="ECO:0000259" key="10">
    <source>
        <dbReference type="PROSITE" id="PS50011"/>
    </source>
</evidence>
<comment type="similarity">
    <text evidence="8">Belongs to the protein kinase superfamily.</text>
</comment>
<evidence type="ECO:0000256" key="9">
    <source>
        <dbReference type="SAM" id="MobiDB-lite"/>
    </source>
</evidence>
<keyword evidence="6 7" id="KW-0067">ATP-binding</keyword>
<evidence type="ECO:0000256" key="4">
    <source>
        <dbReference type="ARBA" id="ARBA00022741"/>
    </source>
</evidence>
<gene>
    <name evidence="11" type="ORF">J8273_2965</name>
</gene>
<dbReference type="Proteomes" id="UP000717585">
    <property type="component" value="Unassembled WGS sequence"/>
</dbReference>
<dbReference type="CDD" id="cd14017">
    <property type="entry name" value="STKc_TTBK"/>
    <property type="match status" value="1"/>
</dbReference>
<feature type="domain" description="Protein kinase" evidence="10">
    <location>
        <begin position="12"/>
        <end position="269"/>
    </location>
</feature>
<accession>A0A8J6AVQ8</accession>
<evidence type="ECO:0000256" key="1">
    <source>
        <dbReference type="ARBA" id="ARBA00012513"/>
    </source>
</evidence>
<keyword evidence="4 7" id="KW-0547">Nucleotide-binding</keyword>
<evidence type="ECO:0000313" key="11">
    <source>
        <dbReference type="EMBL" id="KAG9395398.1"/>
    </source>
</evidence>
<evidence type="ECO:0000256" key="3">
    <source>
        <dbReference type="ARBA" id="ARBA00022679"/>
    </source>
</evidence>
<dbReference type="InterPro" id="IPR008271">
    <property type="entry name" value="Ser/Thr_kinase_AS"/>
</dbReference>
<keyword evidence="5 11" id="KW-0418">Kinase</keyword>
<evidence type="ECO:0000256" key="2">
    <source>
        <dbReference type="ARBA" id="ARBA00022527"/>
    </source>
</evidence>
<dbReference type="Pfam" id="PF00069">
    <property type="entry name" value="Pkinase"/>
    <property type="match status" value="1"/>
</dbReference>
<dbReference type="SMART" id="SM00220">
    <property type="entry name" value="S_TKc"/>
    <property type="match status" value="1"/>
</dbReference>
<evidence type="ECO:0000256" key="6">
    <source>
        <dbReference type="ARBA" id="ARBA00022840"/>
    </source>
</evidence>
<dbReference type="InterPro" id="IPR047916">
    <property type="entry name" value="TTBK_Asator-like_STKc"/>
</dbReference>
<dbReference type="EC" id="2.7.11.1" evidence="1"/>
<evidence type="ECO:0000256" key="8">
    <source>
        <dbReference type="RuleBase" id="RU000304"/>
    </source>
</evidence>
<dbReference type="PROSITE" id="PS00108">
    <property type="entry name" value="PROTEIN_KINASE_ST"/>
    <property type="match status" value="1"/>
</dbReference>
<dbReference type="InterPro" id="IPR000719">
    <property type="entry name" value="Prot_kinase_dom"/>
</dbReference>
<keyword evidence="12" id="KW-1185">Reference proteome</keyword>
<feature type="compositionally biased region" description="Polar residues" evidence="9">
    <location>
        <begin position="322"/>
        <end position="337"/>
    </location>
</feature>